<dbReference type="NCBIfam" id="TIGR02937">
    <property type="entry name" value="sigma70-ECF"/>
    <property type="match status" value="1"/>
</dbReference>
<feature type="domain" description="RNA polymerase sigma-70 region 2" evidence="5">
    <location>
        <begin position="37"/>
        <end position="102"/>
    </location>
</feature>
<organism evidence="7 8">
    <name type="scientific">Sphingomonas aerolata</name>
    <dbReference type="NCBI Taxonomy" id="185951"/>
    <lineage>
        <taxon>Bacteria</taxon>
        <taxon>Pseudomonadati</taxon>
        <taxon>Pseudomonadota</taxon>
        <taxon>Alphaproteobacteria</taxon>
        <taxon>Sphingomonadales</taxon>
        <taxon>Sphingomonadaceae</taxon>
        <taxon>Sphingomonas</taxon>
    </lineage>
</organism>
<keyword evidence="2" id="KW-0805">Transcription regulation</keyword>
<evidence type="ECO:0000259" key="5">
    <source>
        <dbReference type="Pfam" id="PF04542"/>
    </source>
</evidence>
<name>A0A2T4YLS9_9SPHN</name>
<keyword evidence="3" id="KW-0731">Sigma factor</keyword>
<feature type="domain" description="RNA polymerase sigma factor 70 region 4 type 2" evidence="6">
    <location>
        <begin position="132"/>
        <end position="184"/>
    </location>
</feature>
<dbReference type="InterPro" id="IPR013324">
    <property type="entry name" value="RNA_pol_sigma_r3/r4-like"/>
</dbReference>
<dbReference type="InterPro" id="IPR013249">
    <property type="entry name" value="RNA_pol_sigma70_r4_t2"/>
</dbReference>
<dbReference type="CDD" id="cd06171">
    <property type="entry name" value="Sigma70_r4"/>
    <property type="match status" value="1"/>
</dbReference>
<dbReference type="Gene3D" id="1.10.10.10">
    <property type="entry name" value="Winged helix-like DNA-binding domain superfamily/Winged helix DNA-binding domain"/>
    <property type="match status" value="1"/>
</dbReference>
<dbReference type="Proteomes" id="UP000240996">
    <property type="component" value="Unassembled WGS sequence"/>
</dbReference>
<dbReference type="SUPFAM" id="SSF88946">
    <property type="entry name" value="Sigma2 domain of RNA polymerase sigma factors"/>
    <property type="match status" value="1"/>
</dbReference>
<evidence type="ECO:0000256" key="2">
    <source>
        <dbReference type="ARBA" id="ARBA00023015"/>
    </source>
</evidence>
<evidence type="ECO:0000256" key="3">
    <source>
        <dbReference type="ARBA" id="ARBA00023082"/>
    </source>
</evidence>
<evidence type="ECO:0000259" key="6">
    <source>
        <dbReference type="Pfam" id="PF08281"/>
    </source>
</evidence>
<sequence length="196" mass="22300">MTGVGSAAPRAKDGHGIGEAALIDRIRARDRRAFEMLYRAWDARLSRFLLNLLRRPHLVEEVRNDTMMVVWNRIGGFNGESRLSTWMFGIAYRQGLAALRKLDEPVDDDRSEARASDAATPEENSRAVRVKLALAEAIEGLSVSHRAVVNLTYYQDFSYREIAEIMDCPVDTVKTRMFHARRHLKQSLPGDLSDWL</sequence>
<evidence type="ECO:0000256" key="4">
    <source>
        <dbReference type="ARBA" id="ARBA00023163"/>
    </source>
</evidence>
<dbReference type="PANTHER" id="PTHR43133:SF32">
    <property type="entry name" value="BLR3042 PROTEIN"/>
    <property type="match status" value="1"/>
</dbReference>
<evidence type="ECO:0000256" key="1">
    <source>
        <dbReference type="ARBA" id="ARBA00010641"/>
    </source>
</evidence>
<dbReference type="GO" id="GO:0003677">
    <property type="term" value="F:DNA binding"/>
    <property type="evidence" value="ECO:0007669"/>
    <property type="project" value="InterPro"/>
</dbReference>
<protein>
    <submittedName>
        <fullName evidence="7">RNA polymerase sigma-70 factor (ECF subfamily)</fullName>
    </submittedName>
</protein>
<dbReference type="Pfam" id="PF08281">
    <property type="entry name" value="Sigma70_r4_2"/>
    <property type="match status" value="1"/>
</dbReference>
<dbReference type="GO" id="GO:0016987">
    <property type="term" value="F:sigma factor activity"/>
    <property type="evidence" value="ECO:0007669"/>
    <property type="project" value="UniProtKB-KW"/>
</dbReference>
<dbReference type="Pfam" id="PF04542">
    <property type="entry name" value="Sigma70_r2"/>
    <property type="match status" value="1"/>
</dbReference>
<dbReference type="InterPro" id="IPR013325">
    <property type="entry name" value="RNA_pol_sigma_r2"/>
</dbReference>
<dbReference type="Gene3D" id="1.10.1740.10">
    <property type="match status" value="1"/>
</dbReference>
<evidence type="ECO:0000313" key="7">
    <source>
        <dbReference type="EMBL" id="PTM44363.1"/>
    </source>
</evidence>
<evidence type="ECO:0000313" key="8">
    <source>
        <dbReference type="Proteomes" id="UP000240996"/>
    </source>
</evidence>
<dbReference type="PANTHER" id="PTHR43133">
    <property type="entry name" value="RNA POLYMERASE ECF-TYPE SIGMA FACTO"/>
    <property type="match status" value="1"/>
</dbReference>
<dbReference type="InterPro" id="IPR014284">
    <property type="entry name" value="RNA_pol_sigma-70_dom"/>
</dbReference>
<dbReference type="EMBL" id="PZZN01000003">
    <property type="protein sequence ID" value="PTM44363.1"/>
    <property type="molecule type" value="Genomic_DNA"/>
</dbReference>
<dbReference type="InterPro" id="IPR036388">
    <property type="entry name" value="WH-like_DNA-bd_sf"/>
</dbReference>
<keyword evidence="8" id="KW-1185">Reference proteome</keyword>
<dbReference type="GO" id="GO:0006352">
    <property type="term" value="P:DNA-templated transcription initiation"/>
    <property type="evidence" value="ECO:0007669"/>
    <property type="project" value="InterPro"/>
</dbReference>
<dbReference type="SUPFAM" id="SSF88659">
    <property type="entry name" value="Sigma3 and sigma4 domains of RNA polymerase sigma factors"/>
    <property type="match status" value="1"/>
</dbReference>
<dbReference type="AlphaFoldDB" id="A0A2T4YLS9"/>
<dbReference type="InterPro" id="IPR007627">
    <property type="entry name" value="RNA_pol_sigma70_r2"/>
</dbReference>
<reference evidence="7 8" key="1">
    <citation type="submission" date="2018-04" db="EMBL/GenBank/DDBJ databases">
        <title>Genomic Encyclopedia of Type Strains, Phase III (KMG-III): the genomes of soil and plant-associated and newly described type strains.</title>
        <authorList>
            <person name="Whitman W."/>
        </authorList>
    </citation>
    <scope>NUCLEOTIDE SEQUENCE [LARGE SCALE GENOMIC DNA]</scope>
    <source>
        <strain evidence="7 8">NW12</strain>
    </source>
</reference>
<proteinExistence type="inferred from homology"/>
<accession>A0A2T4YLS9</accession>
<keyword evidence="4" id="KW-0804">Transcription</keyword>
<comment type="caution">
    <text evidence="7">The sequence shown here is derived from an EMBL/GenBank/DDBJ whole genome shotgun (WGS) entry which is preliminary data.</text>
</comment>
<dbReference type="RefSeq" id="WP_235516432.1">
    <property type="nucleotide sequence ID" value="NZ_CP098762.1"/>
</dbReference>
<dbReference type="GeneID" id="93690237"/>
<gene>
    <name evidence="7" type="ORF">C8J24_2565</name>
</gene>
<dbReference type="InterPro" id="IPR039425">
    <property type="entry name" value="RNA_pol_sigma-70-like"/>
</dbReference>
<comment type="similarity">
    <text evidence="1">Belongs to the sigma-70 factor family. ECF subfamily.</text>
</comment>